<accession>A0A9W4XYC0</accession>
<dbReference type="AlphaFoldDB" id="A0A9W4XYC0"/>
<organism evidence="1 2">
    <name type="scientific">Periconia digitata</name>
    <dbReference type="NCBI Taxonomy" id="1303443"/>
    <lineage>
        <taxon>Eukaryota</taxon>
        <taxon>Fungi</taxon>
        <taxon>Dikarya</taxon>
        <taxon>Ascomycota</taxon>
        <taxon>Pezizomycotina</taxon>
        <taxon>Dothideomycetes</taxon>
        <taxon>Pleosporomycetidae</taxon>
        <taxon>Pleosporales</taxon>
        <taxon>Massarineae</taxon>
        <taxon>Periconiaceae</taxon>
        <taxon>Periconia</taxon>
    </lineage>
</organism>
<name>A0A9W4XYC0_9PLEO</name>
<comment type="caution">
    <text evidence="1">The sequence shown here is derived from an EMBL/GenBank/DDBJ whole genome shotgun (WGS) entry which is preliminary data.</text>
</comment>
<proteinExistence type="predicted"/>
<reference evidence="1" key="1">
    <citation type="submission" date="2023-01" db="EMBL/GenBank/DDBJ databases">
        <authorList>
            <person name="Van Ghelder C."/>
            <person name="Rancurel C."/>
        </authorList>
    </citation>
    <scope>NUCLEOTIDE SEQUENCE</scope>
    <source>
        <strain evidence="1">CNCM I-4278</strain>
    </source>
</reference>
<protein>
    <submittedName>
        <fullName evidence="1">Uncharacterized protein</fullName>
    </submittedName>
</protein>
<sequence length="243" mass="26856">MFESGEFNVNPSVLQGVLAMSHGDSIFVRSDMISDPYVSNTHVSIHRVLGNLGRSETAFLVPPAAPRLEGYDINSWHMVNHAPFDGKLEDNFLGTSLHLSFTDFTLPVDVGNRGLRDTLVILLESVVSANDRGNHIGDLDINAIDDGTPYLYVECNHEDNLMEVSDENDCYEKFVCIDSWPEFFDLPTEKTGISRAHGNWQARLAAAAAGAQLGYRFAMLPHESVCLECLKSLGVSDYDFIIA</sequence>
<dbReference type="OrthoDB" id="5354164at2759"/>
<keyword evidence="2" id="KW-1185">Reference proteome</keyword>
<dbReference type="Proteomes" id="UP001152607">
    <property type="component" value="Unassembled WGS sequence"/>
</dbReference>
<gene>
    <name evidence="1" type="ORF">PDIGIT_LOCUS12586</name>
</gene>
<dbReference type="EMBL" id="CAOQHR010000009">
    <property type="protein sequence ID" value="CAI6339427.1"/>
    <property type="molecule type" value="Genomic_DNA"/>
</dbReference>
<evidence type="ECO:0000313" key="2">
    <source>
        <dbReference type="Proteomes" id="UP001152607"/>
    </source>
</evidence>
<evidence type="ECO:0000313" key="1">
    <source>
        <dbReference type="EMBL" id="CAI6339427.1"/>
    </source>
</evidence>